<organism evidence="1 2">
    <name type="scientific">Adlercreutzia wanghongyangiae</name>
    <dbReference type="NCBI Taxonomy" id="3111451"/>
    <lineage>
        <taxon>Bacteria</taxon>
        <taxon>Bacillati</taxon>
        <taxon>Actinomycetota</taxon>
        <taxon>Coriobacteriia</taxon>
        <taxon>Eggerthellales</taxon>
        <taxon>Eggerthellaceae</taxon>
        <taxon>Adlercreutzia</taxon>
    </lineage>
</organism>
<evidence type="ECO:0000313" key="2">
    <source>
        <dbReference type="Proteomes" id="UP001349994"/>
    </source>
</evidence>
<name>A0ABU6IFM0_9ACTN</name>
<protein>
    <submittedName>
        <fullName evidence="1">Nucleoid-associated protein</fullName>
    </submittedName>
</protein>
<dbReference type="EMBL" id="JAYMFF010000002">
    <property type="protein sequence ID" value="MEC4175224.1"/>
    <property type="molecule type" value="Genomic_DNA"/>
</dbReference>
<dbReference type="RefSeq" id="WP_338208879.1">
    <property type="nucleotide sequence ID" value="NZ_JAYMFF010000002.1"/>
</dbReference>
<proteinExistence type="predicted"/>
<accession>A0ABU6IFM0</accession>
<comment type="caution">
    <text evidence="1">The sequence shown here is derived from an EMBL/GenBank/DDBJ whole genome shotgun (WGS) entry which is preliminary data.</text>
</comment>
<dbReference type="InterPro" id="IPR007358">
    <property type="entry name" value="Nucleoid_associated_NdpA"/>
</dbReference>
<reference evidence="1 2" key="1">
    <citation type="submission" date="2024-01" db="EMBL/GenBank/DDBJ databases">
        <title>novel species in genus Adlercreutzia.</title>
        <authorList>
            <person name="Liu X."/>
        </authorList>
    </citation>
    <scope>NUCLEOTIDE SEQUENCE [LARGE SCALE GENOMIC DNA]</scope>
    <source>
        <strain evidence="1 2">R7</strain>
    </source>
</reference>
<dbReference type="Pfam" id="PF04245">
    <property type="entry name" value="NA37"/>
    <property type="match status" value="1"/>
</dbReference>
<evidence type="ECO:0000313" key="1">
    <source>
        <dbReference type="EMBL" id="MEC4175224.1"/>
    </source>
</evidence>
<keyword evidence="2" id="KW-1185">Reference proteome</keyword>
<dbReference type="Proteomes" id="UP001349994">
    <property type="component" value="Unassembled WGS sequence"/>
</dbReference>
<sequence length="353" mass="39350">MNINKAILHVFDFVSCVNVFAQTEMDLGNKTAKRYVTSQAKRAVGNLDSKRGTFAENSLFADELRAYFRGERDFVELSQHIGEFIVGELSRMEKTPSTDLLVIDFEGDLDQTVREMTDEEAEAAFKGRGTRYFAIILLESRQAYMHEVGSNDFGDTATTIARHHAILPNPSQKVASFALIDGDSMAVWFVDKERDIAGEKRWIIPDGLLQCSMEASSKEVLQAVTTVVEEVAEEFGANTAVALSKAKAYVAENADQSDEVDAYDLGREVFADEPVLQERFDRAVNEGAIPERVTVEKAVAKRVTRNHKIRTDTGIELTFPAEYGENPDFIEFSSMPDGRIEIALKNIGAIENR</sequence>
<gene>
    <name evidence="1" type="ORF">VIN30_02035</name>
</gene>